<dbReference type="EMBL" id="AWWV01012551">
    <property type="protein sequence ID" value="OMO66209.1"/>
    <property type="molecule type" value="Genomic_DNA"/>
</dbReference>
<dbReference type="AlphaFoldDB" id="A0A1R3H792"/>
<protein>
    <submittedName>
        <fullName evidence="1">Uncharacterized protein</fullName>
    </submittedName>
</protein>
<comment type="caution">
    <text evidence="1">The sequence shown here is derived from an EMBL/GenBank/DDBJ whole genome shotgun (WGS) entry which is preliminary data.</text>
</comment>
<reference evidence="1 2" key="1">
    <citation type="submission" date="2013-09" db="EMBL/GenBank/DDBJ databases">
        <title>Corchorus capsularis genome sequencing.</title>
        <authorList>
            <person name="Alam M."/>
            <person name="Haque M.S."/>
            <person name="Islam M.S."/>
            <person name="Emdad E.M."/>
            <person name="Islam M.M."/>
            <person name="Ahmed B."/>
            <person name="Halim A."/>
            <person name="Hossen Q.M.M."/>
            <person name="Hossain M.Z."/>
            <person name="Ahmed R."/>
            <person name="Khan M.M."/>
            <person name="Islam R."/>
            <person name="Rashid M.M."/>
            <person name="Khan S.A."/>
            <person name="Rahman M.S."/>
            <person name="Alam M."/>
        </authorList>
    </citation>
    <scope>NUCLEOTIDE SEQUENCE [LARGE SCALE GENOMIC DNA]</scope>
    <source>
        <strain evidence="2">cv. CVL-1</strain>
        <tissue evidence="1">Whole seedling</tissue>
    </source>
</reference>
<keyword evidence="2" id="KW-1185">Reference proteome</keyword>
<gene>
    <name evidence="1" type="ORF">CCACVL1_21267</name>
</gene>
<name>A0A1R3H792_COCAP</name>
<accession>A0A1R3H792</accession>
<evidence type="ECO:0000313" key="1">
    <source>
        <dbReference type="EMBL" id="OMO66209.1"/>
    </source>
</evidence>
<sequence>MAGDKIYCGCSGYNIQALN</sequence>
<evidence type="ECO:0000313" key="2">
    <source>
        <dbReference type="Proteomes" id="UP000188268"/>
    </source>
</evidence>
<proteinExistence type="predicted"/>
<dbReference type="Gramene" id="OMO66209">
    <property type="protein sequence ID" value="OMO66209"/>
    <property type="gene ID" value="CCACVL1_21267"/>
</dbReference>
<organism evidence="1 2">
    <name type="scientific">Corchorus capsularis</name>
    <name type="common">Jute</name>
    <dbReference type="NCBI Taxonomy" id="210143"/>
    <lineage>
        <taxon>Eukaryota</taxon>
        <taxon>Viridiplantae</taxon>
        <taxon>Streptophyta</taxon>
        <taxon>Embryophyta</taxon>
        <taxon>Tracheophyta</taxon>
        <taxon>Spermatophyta</taxon>
        <taxon>Magnoliopsida</taxon>
        <taxon>eudicotyledons</taxon>
        <taxon>Gunneridae</taxon>
        <taxon>Pentapetalae</taxon>
        <taxon>rosids</taxon>
        <taxon>malvids</taxon>
        <taxon>Malvales</taxon>
        <taxon>Malvaceae</taxon>
        <taxon>Grewioideae</taxon>
        <taxon>Apeibeae</taxon>
        <taxon>Corchorus</taxon>
    </lineage>
</organism>
<dbReference type="Proteomes" id="UP000188268">
    <property type="component" value="Unassembled WGS sequence"/>
</dbReference>